<evidence type="ECO:0008006" key="3">
    <source>
        <dbReference type="Google" id="ProtNLM"/>
    </source>
</evidence>
<protein>
    <recommendedName>
        <fullName evidence="3">SH3 domain-containing protein</fullName>
    </recommendedName>
</protein>
<proteinExistence type="predicted"/>
<sequence length="125" mass="14185">MTATKFRHGYYAVFEGTEYEASPDGSQVRLYATSPAEGFTPVLPDRHVRVVPASALERLSYVHTVCTWRGERFVVLGEHEGWLRVEYVGGKATVAERLGLEMYDRGVYQTWAPRTEVDDMHEEAS</sequence>
<dbReference type="EMBL" id="JBHTIR010001656">
    <property type="protein sequence ID" value="MFD0852814.1"/>
    <property type="molecule type" value="Genomic_DNA"/>
</dbReference>
<evidence type="ECO:0000313" key="1">
    <source>
        <dbReference type="EMBL" id="MFD0852814.1"/>
    </source>
</evidence>
<comment type="caution">
    <text evidence="1">The sequence shown here is derived from an EMBL/GenBank/DDBJ whole genome shotgun (WGS) entry which is preliminary data.</text>
</comment>
<evidence type="ECO:0000313" key="2">
    <source>
        <dbReference type="Proteomes" id="UP001597083"/>
    </source>
</evidence>
<accession>A0ABW3CGV7</accession>
<organism evidence="1 2">
    <name type="scientific">Actinomadura adrarensis</name>
    <dbReference type="NCBI Taxonomy" id="1819600"/>
    <lineage>
        <taxon>Bacteria</taxon>
        <taxon>Bacillati</taxon>
        <taxon>Actinomycetota</taxon>
        <taxon>Actinomycetes</taxon>
        <taxon>Streptosporangiales</taxon>
        <taxon>Thermomonosporaceae</taxon>
        <taxon>Actinomadura</taxon>
    </lineage>
</organism>
<name>A0ABW3CGV7_9ACTN</name>
<reference evidence="2" key="1">
    <citation type="journal article" date="2019" name="Int. J. Syst. Evol. Microbiol.">
        <title>The Global Catalogue of Microorganisms (GCM) 10K type strain sequencing project: providing services to taxonomists for standard genome sequencing and annotation.</title>
        <authorList>
            <consortium name="The Broad Institute Genomics Platform"/>
            <consortium name="The Broad Institute Genome Sequencing Center for Infectious Disease"/>
            <person name="Wu L."/>
            <person name="Ma J."/>
        </authorList>
    </citation>
    <scope>NUCLEOTIDE SEQUENCE [LARGE SCALE GENOMIC DNA]</scope>
    <source>
        <strain evidence="2">JCM 31696</strain>
    </source>
</reference>
<dbReference type="Proteomes" id="UP001597083">
    <property type="component" value="Unassembled WGS sequence"/>
</dbReference>
<gene>
    <name evidence="1" type="ORF">ACFQ07_11290</name>
</gene>
<keyword evidence="2" id="KW-1185">Reference proteome</keyword>